<accession>A0A2M4C7Z9</accession>
<protein>
    <submittedName>
        <fullName evidence="1">Putative secreted protein</fullName>
    </submittedName>
</protein>
<dbReference type="AlphaFoldDB" id="A0A2M4C7Z9"/>
<proteinExistence type="predicted"/>
<reference evidence="1" key="1">
    <citation type="submission" date="2018-01" db="EMBL/GenBank/DDBJ databases">
        <title>An insight into the sialome of Amazonian anophelines.</title>
        <authorList>
            <person name="Ribeiro J.M."/>
            <person name="Scarpassa V."/>
            <person name="Calvo E."/>
        </authorList>
    </citation>
    <scope>NUCLEOTIDE SEQUENCE</scope>
    <source>
        <tissue evidence="1">Salivary glands</tissue>
    </source>
</reference>
<organism evidence="1">
    <name type="scientific">Anopheles marajoara</name>
    <dbReference type="NCBI Taxonomy" id="58244"/>
    <lineage>
        <taxon>Eukaryota</taxon>
        <taxon>Metazoa</taxon>
        <taxon>Ecdysozoa</taxon>
        <taxon>Arthropoda</taxon>
        <taxon>Hexapoda</taxon>
        <taxon>Insecta</taxon>
        <taxon>Pterygota</taxon>
        <taxon>Neoptera</taxon>
        <taxon>Endopterygota</taxon>
        <taxon>Diptera</taxon>
        <taxon>Nematocera</taxon>
        <taxon>Culicoidea</taxon>
        <taxon>Culicidae</taxon>
        <taxon>Anophelinae</taxon>
        <taxon>Anopheles</taxon>
    </lineage>
</organism>
<dbReference type="EMBL" id="GGFJ01012289">
    <property type="protein sequence ID" value="MBW61430.1"/>
    <property type="molecule type" value="Transcribed_RNA"/>
</dbReference>
<sequence length="110" mass="11995">MAAGGSLIPPVLPPPMLAERLLPLPATAFLFCCCCCTMVSFKKAGVAEWWLYLLFICSLNRRMFSCSSSSFCEGVEKLCRGCSRFGFNRFCDAFIAGSGWHSVGSFRGGD</sequence>
<name>A0A2M4C7Z9_9DIPT</name>
<evidence type="ECO:0000313" key="1">
    <source>
        <dbReference type="EMBL" id="MBW61430.1"/>
    </source>
</evidence>